<name>A0A0V0UC00_9BILA</name>
<reference evidence="1 2" key="1">
    <citation type="submission" date="2015-01" db="EMBL/GenBank/DDBJ databases">
        <title>Evolution of Trichinella species and genotypes.</title>
        <authorList>
            <person name="Korhonen P.K."/>
            <person name="Edoardo P."/>
            <person name="Giuseppe L.R."/>
            <person name="Gasser R.B."/>
        </authorList>
    </citation>
    <scope>NUCLEOTIDE SEQUENCE [LARGE SCALE GENOMIC DNA]</scope>
    <source>
        <strain evidence="1">ISS417</strain>
    </source>
</reference>
<sequence>MSKIDPTAQLPLTLRCSKHQLKISNACLLQVISNKLKKEIKISGRKNKDFKASSNLSINCCRSAFPNICKKQDHNLILL</sequence>
<comment type="caution">
    <text evidence="1">The sequence shown here is derived from an EMBL/GenBank/DDBJ whole genome shotgun (WGS) entry which is preliminary data.</text>
</comment>
<proteinExistence type="predicted"/>
<evidence type="ECO:0000313" key="1">
    <source>
        <dbReference type="EMBL" id="KRX48295.1"/>
    </source>
</evidence>
<dbReference type="EMBL" id="JYDJ01000031">
    <property type="protein sequence ID" value="KRX48295.1"/>
    <property type="molecule type" value="Genomic_DNA"/>
</dbReference>
<accession>A0A0V0UC00</accession>
<dbReference type="Proteomes" id="UP000055048">
    <property type="component" value="Unassembled WGS sequence"/>
</dbReference>
<evidence type="ECO:0000313" key="2">
    <source>
        <dbReference type="Proteomes" id="UP000055048"/>
    </source>
</evidence>
<gene>
    <name evidence="1" type="ORF">T05_3807</name>
</gene>
<dbReference type="AlphaFoldDB" id="A0A0V0UC00"/>
<organism evidence="1 2">
    <name type="scientific">Trichinella murrelli</name>
    <dbReference type="NCBI Taxonomy" id="144512"/>
    <lineage>
        <taxon>Eukaryota</taxon>
        <taxon>Metazoa</taxon>
        <taxon>Ecdysozoa</taxon>
        <taxon>Nematoda</taxon>
        <taxon>Enoplea</taxon>
        <taxon>Dorylaimia</taxon>
        <taxon>Trichinellida</taxon>
        <taxon>Trichinellidae</taxon>
        <taxon>Trichinella</taxon>
    </lineage>
</organism>
<keyword evidence="2" id="KW-1185">Reference proteome</keyword>
<protein>
    <submittedName>
        <fullName evidence="1">Uncharacterized protein</fullName>
    </submittedName>
</protein>